<dbReference type="Proteomes" id="UP000515160">
    <property type="component" value="Chromosome 2L"/>
</dbReference>
<reference evidence="7" key="1">
    <citation type="submission" date="2025-08" db="UniProtKB">
        <authorList>
            <consortium name="RefSeq"/>
        </authorList>
    </citation>
    <scope>IDENTIFICATION</scope>
    <source>
        <strain evidence="7">15112-1751.03</strain>
        <tissue evidence="7">Whole Adult</tissue>
    </source>
</reference>
<dbReference type="GO" id="GO:0016020">
    <property type="term" value="C:membrane"/>
    <property type="evidence" value="ECO:0007669"/>
    <property type="project" value="UniProtKB-SubCell"/>
</dbReference>
<dbReference type="PANTHER" id="PTHR48043:SF145">
    <property type="entry name" value="FI06409P-RELATED"/>
    <property type="match status" value="1"/>
</dbReference>
<dbReference type="CDD" id="cd03784">
    <property type="entry name" value="GT1_Gtf-like"/>
    <property type="match status" value="1"/>
</dbReference>
<sequence length="528" mass="60984">MNLPVSSTLASLRFWLGFWLVACIIQVANGSHILGVFVNLHRSQLLVHLAVARTLLQRGHQLTLVTTLPLEEDWLAAVANTTQVKHVLVPWQLPTNHELQQQQRQHNDNFITRLQWTLTRLELSGELLQQPAWLAFMQHVPTPRYDLLLLGYHFNEHLLGVAAHFDCPVAIISTQQPIGFIHSLMGNAEERWYVPQPYDSQQRTGFPALLFGLWEKSSEYLARRVMQRIYSAHFPSPRYPSFEEMRRRVVLALNNHHMISEGPIGPVLPSMLDIGGIVMEQQSHVDAAFDKGLTQQQQQLQKRQQQRQRRPFILFSLGTRFSWRLASKHLEQSFAAAFVQLPEYDIYWTHDGNDVSGINLTHAHIKLAKWWPQSQLLSQPEAELFITHGGKGSLTEALFHGVPLLGLPLVGDQRANLRKMQNKGWGLTLDVQSVDQVQLLSAIRRMLGDAKFKQKIKKDALLYRDRPLNASYLAAYWLEYVIRHKGAKHLYSPARELDFWEYYLLDIRLVLYLIVALLTWLLWLIIRM</sequence>
<dbReference type="AlphaFoldDB" id="A0A6P8WLM9"/>
<comment type="catalytic activity">
    <reaction evidence="5">
        <text>glucuronate acceptor + UDP-alpha-D-glucuronate = acceptor beta-D-glucuronoside + UDP + H(+)</text>
        <dbReference type="Rhea" id="RHEA:21032"/>
        <dbReference type="ChEBI" id="CHEBI:15378"/>
        <dbReference type="ChEBI" id="CHEBI:58052"/>
        <dbReference type="ChEBI" id="CHEBI:58223"/>
        <dbReference type="ChEBI" id="CHEBI:132367"/>
        <dbReference type="ChEBI" id="CHEBI:132368"/>
        <dbReference type="EC" id="2.4.1.17"/>
    </reaction>
</comment>
<dbReference type="InterPro" id="IPR035595">
    <property type="entry name" value="UDP_glycos_trans_CS"/>
</dbReference>
<evidence type="ECO:0000313" key="6">
    <source>
        <dbReference type="Proteomes" id="UP000515160"/>
    </source>
</evidence>
<dbReference type="OrthoDB" id="5835829at2759"/>
<evidence type="ECO:0000256" key="4">
    <source>
        <dbReference type="RuleBase" id="RU003718"/>
    </source>
</evidence>
<dbReference type="GO" id="GO:0015020">
    <property type="term" value="F:glucuronosyltransferase activity"/>
    <property type="evidence" value="ECO:0007669"/>
    <property type="project" value="UniProtKB-EC"/>
</dbReference>
<dbReference type="CTD" id="33993"/>
<feature type="transmembrane region" description="Helical" evidence="5">
    <location>
        <begin position="509"/>
        <end position="526"/>
    </location>
</feature>
<dbReference type="Pfam" id="PF00201">
    <property type="entry name" value="UDPGT"/>
    <property type="match status" value="1"/>
</dbReference>
<evidence type="ECO:0000256" key="3">
    <source>
        <dbReference type="ARBA" id="ARBA00022679"/>
    </source>
</evidence>
<keyword evidence="3 4" id="KW-0808">Transferase</keyword>
<dbReference type="GeneID" id="117565267"/>
<evidence type="ECO:0000313" key="7">
    <source>
        <dbReference type="RefSeq" id="XP_034100183.2"/>
    </source>
</evidence>
<keyword evidence="5" id="KW-0472">Membrane</keyword>
<dbReference type="PANTHER" id="PTHR48043">
    <property type="entry name" value="EG:EG0003.4 PROTEIN-RELATED"/>
    <property type="match status" value="1"/>
</dbReference>
<organism evidence="6 7">
    <name type="scientific">Drosophila albomicans</name>
    <name type="common">Fruit fly</name>
    <dbReference type="NCBI Taxonomy" id="7291"/>
    <lineage>
        <taxon>Eukaryota</taxon>
        <taxon>Metazoa</taxon>
        <taxon>Ecdysozoa</taxon>
        <taxon>Arthropoda</taxon>
        <taxon>Hexapoda</taxon>
        <taxon>Insecta</taxon>
        <taxon>Pterygota</taxon>
        <taxon>Neoptera</taxon>
        <taxon>Endopterygota</taxon>
        <taxon>Diptera</taxon>
        <taxon>Brachycera</taxon>
        <taxon>Muscomorpha</taxon>
        <taxon>Ephydroidea</taxon>
        <taxon>Drosophilidae</taxon>
        <taxon>Drosophila</taxon>
    </lineage>
</organism>
<comment type="similarity">
    <text evidence="1 4">Belongs to the UDP-glycosyltransferase family.</text>
</comment>
<name>A0A6P8WLM9_DROAB</name>
<accession>A0A6P8WLM9</accession>
<dbReference type="InterPro" id="IPR002213">
    <property type="entry name" value="UDP_glucos_trans"/>
</dbReference>
<keyword evidence="2 4" id="KW-0328">Glycosyltransferase</keyword>
<dbReference type="EC" id="2.4.1.17" evidence="5"/>
<comment type="subcellular location">
    <subcellularLocation>
        <location evidence="5">Membrane</location>
        <topology evidence="5">Single-pass membrane protein</topology>
    </subcellularLocation>
</comment>
<dbReference type="PROSITE" id="PS00375">
    <property type="entry name" value="UDPGT"/>
    <property type="match status" value="1"/>
</dbReference>
<keyword evidence="6" id="KW-1185">Reference proteome</keyword>
<keyword evidence="5" id="KW-0812">Transmembrane</keyword>
<gene>
    <name evidence="7" type="primary">LOC117565267</name>
</gene>
<dbReference type="Gene3D" id="3.40.50.2000">
    <property type="entry name" value="Glycogen Phosphorylase B"/>
    <property type="match status" value="2"/>
</dbReference>
<evidence type="ECO:0000256" key="2">
    <source>
        <dbReference type="ARBA" id="ARBA00022676"/>
    </source>
</evidence>
<proteinExistence type="inferred from homology"/>
<dbReference type="RefSeq" id="XP_034100183.2">
    <property type="nucleotide sequence ID" value="XM_034244292.2"/>
</dbReference>
<dbReference type="SUPFAM" id="SSF53756">
    <property type="entry name" value="UDP-Glycosyltransferase/glycogen phosphorylase"/>
    <property type="match status" value="1"/>
</dbReference>
<dbReference type="InterPro" id="IPR050271">
    <property type="entry name" value="UDP-glycosyltransferase"/>
</dbReference>
<evidence type="ECO:0000256" key="1">
    <source>
        <dbReference type="ARBA" id="ARBA00009995"/>
    </source>
</evidence>
<evidence type="ECO:0000256" key="5">
    <source>
        <dbReference type="RuleBase" id="RU362059"/>
    </source>
</evidence>
<keyword evidence="5" id="KW-1133">Transmembrane helix</keyword>
<protein>
    <recommendedName>
        <fullName evidence="5">UDP-glucuronosyltransferase</fullName>
        <ecNumber evidence="5">2.4.1.17</ecNumber>
    </recommendedName>
</protein>